<keyword evidence="2" id="KW-1133">Transmembrane helix</keyword>
<evidence type="ECO:0000256" key="1">
    <source>
        <dbReference type="SAM" id="MobiDB-lite"/>
    </source>
</evidence>
<dbReference type="Proteomes" id="UP000652761">
    <property type="component" value="Unassembled WGS sequence"/>
</dbReference>
<keyword evidence="2" id="KW-0812">Transmembrane</keyword>
<dbReference type="PANTHER" id="PTHR31045:SF19">
    <property type="entry name" value="OS03G0299800 PROTEIN"/>
    <property type="match status" value="1"/>
</dbReference>
<name>A0A843W6S9_COLES</name>
<dbReference type="AlphaFoldDB" id="A0A843W6S9"/>
<dbReference type="GO" id="GO:0009975">
    <property type="term" value="F:cyclase activity"/>
    <property type="evidence" value="ECO:0007669"/>
    <property type="project" value="TreeGrafter"/>
</dbReference>
<sequence>MPQTPIASFSESFVPSSRSTAIQSPSGRACNKALPVHVVSCCSSPPQTKVALPSASYIEREKENNMVAADQQAREELEMGGAPVRKSGDHVPVYIPTFEEGLLDEAPQEKRFLDFLRARPSRDWFLKFGLSGRFSPFSLLRRNSSVQRGDELPPQGQEPTSTASWHRRFRVSFVRKINWDAVVKYAKDWLRNPANMAFLLWLAAVTAVLLIMLLVVSGMLNGALPRSSQRKQWVEVTSQILNALFAIICVYQHPKLAHHLVQVFRWGSKDVAELRQAYSKKGAARPHERYHIGFVVALLHLTCFMQYAICGLYWGYNRSDRPELPVNLCMVVGIAAPIIAGVYTLYGPLARKVDPDSEEESQRRASALEEEKRRAAKGLPQRVVVSRPQWVGGLFDCWDDMTVAYLSFFCTFCVFGWNMERLGFGNMYVHIFTFILFIVAPFWIFNVAGLSIDDSGVREFVGIVGILLCFLGLLYGGFWRIQMRKKFKLPSNKFCWGYPNLTDCMQWLFCWSCSLAQEVRTGNFYDVEDGSFYSKQYSSSPSEDDEGEGSNRLAGLHPLPREGGAGPVEVMPPFESHVAIALDQPAASLAKVAESRAGSPKVESNNVVMAAPVPPLIEAEAKSINQTAES</sequence>
<dbReference type="EMBL" id="NMUH01002903">
    <property type="protein sequence ID" value="MQM02708.1"/>
    <property type="molecule type" value="Genomic_DNA"/>
</dbReference>
<evidence type="ECO:0000313" key="4">
    <source>
        <dbReference type="Proteomes" id="UP000652761"/>
    </source>
</evidence>
<gene>
    <name evidence="3" type="ORF">Taro_035477</name>
</gene>
<feature type="transmembrane region" description="Helical" evidence="2">
    <location>
        <begin position="460"/>
        <end position="479"/>
    </location>
</feature>
<proteinExistence type="predicted"/>
<dbReference type="InterPro" id="IPR006461">
    <property type="entry name" value="PLAC_motif_containing"/>
</dbReference>
<feature type="transmembrane region" description="Helical" evidence="2">
    <location>
        <begin position="290"/>
        <end position="314"/>
    </location>
</feature>
<dbReference type="OrthoDB" id="6407410at2759"/>
<feature type="transmembrane region" description="Helical" evidence="2">
    <location>
        <begin position="427"/>
        <end position="448"/>
    </location>
</feature>
<dbReference type="Pfam" id="PF04749">
    <property type="entry name" value="PLAC8"/>
    <property type="match status" value="1"/>
</dbReference>
<protein>
    <submittedName>
        <fullName evidence="3">Uncharacterized protein</fullName>
    </submittedName>
</protein>
<keyword evidence="4" id="KW-1185">Reference proteome</keyword>
<organism evidence="3 4">
    <name type="scientific">Colocasia esculenta</name>
    <name type="common">Wild taro</name>
    <name type="synonym">Arum esculentum</name>
    <dbReference type="NCBI Taxonomy" id="4460"/>
    <lineage>
        <taxon>Eukaryota</taxon>
        <taxon>Viridiplantae</taxon>
        <taxon>Streptophyta</taxon>
        <taxon>Embryophyta</taxon>
        <taxon>Tracheophyta</taxon>
        <taxon>Spermatophyta</taxon>
        <taxon>Magnoliopsida</taxon>
        <taxon>Liliopsida</taxon>
        <taxon>Araceae</taxon>
        <taxon>Aroideae</taxon>
        <taxon>Colocasieae</taxon>
        <taxon>Colocasia</taxon>
    </lineage>
</organism>
<accession>A0A843W6S9</accession>
<dbReference type="NCBIfam" id="TIGR01571">
    <property type="entry name" value="A_thal_Cys_rich"/>
    <property type="match status" value="1"/>
</dbReference>
<evidence type="ECO:0000256" key="2">
    <source>
        <dbReference type="SAM" id="Phobius"/>
    </source>
</evidence>
<reference evidence="3" key="1">
    <citation type="submission" date="2017-07" db="EMBL/GenBank/DDBJ databases">
        <title>Taro Niue Genome Assembly and Annotation.</title>
        <authorList>
            <person name="Atibalentja N."/>
            <person name="Keating K."/>
            <person name="Fields C.J."/>
        </authorList>
    </citation>
    <scope>NUCLEOTIDE SEQUENCE</scope>
    <source>
        <strain evidence="3">Niue_2</strain>
        <tissue evidence="3">Leaf</tissue>
    </source>
</reference>
<comment type="caution">
    <text evidence="3">The sequence shown here is derived from an EMBL/GenBank/DDBJ whole genome shotgun (WGS) entry which is preliminary data.</text>
</comment>
<dbReference type="Pfam" id="PF11204">
    <property type="entry name" value="DUF2985"/>
    <property type="match status" value="1"/>
</dbReference>
<dbReference type="PANTHER" id="PTHR31045">
    <property type="entry name" value="PLAC8 FAMILY PROTEIN-RELATED"/>
    <property type="match status" value="1"/>
</dbReference>
<feature type="transmembrane region" description="Helical" evidence="2">
    <location>
        <begin position="402"/>
        <end position="420"/>
    </location>
</feature>
<dbReference type="InterPro" id="IPR021369">
    <property type="entry name" value="DUF2985"/>
</dbReference>
<dbReference type="GO" id="GO:0051762">
    <property type="term" value="P:sesquiterpene biosynthetic process"/>
    <property type="evidence" value="ECO:0007669"/>
    <property type="project" value="TreeGrafter"/>
</dbReference>
<keyword evidence="2" id="KW-0472">Membrane</keyword>
<feature type="region of interest" description="Disordered" evidence="1">
    <location>
        <begin position="536"/>
        <end position="558"/>
    </location>
</feature>
<feature type="transmembrane region" description="Helical" evidence="2">
    <location>
        <begin position="198"/>
        <end position="221"/>
    </location>
</feature>
<feature type="transmembrane region" description="Helical" evidence="2">
    <location>
        <begin position="326"/>
        <end position="346"/>
    </location>
</feature>
<evidence type="ECO:0000313" key="3">
    <source>
        <dbReference type="EMBL" id="MQM02708.1"/>
    </source>
</evidence>